<comment type="caution">
    <text evidence="2">The sequence shown here is derived from an EMBL/GenBank/DDBJ whole genome shotgun (WGS) entry which is preliminary data.</text>
</comment>
<feature type="compositionally biased region" description="Polar residues" evidence="1">
    <location>
        <begin position="218"/>
        <end position="240"/>
    </location>
</feature>
<proteinExistence type="predicted"/>
<protein>
    <submittedName>
        <fullName evidence="2">Uncharacterized protein</fullName>
    </submittedName>
</protein>
<keyword evidence="3" id="KW-1185">Reference proteome</keyword>
<feature type="region of interest" description="Disordered" evidence="1">
    <location>
        <begin position="168"/>
        <end position="255"/>
    </location>
</feature>
<organism evidence="2 3">
    <name type="scientific">Ilex paraguariensis</name>
    <name type="common">yerba mate</name>
    <dbReference type="NCBI Taxonomy" id="185542"/>
    <lineage>
        <taxon>Eukaryota</taxon>
        <taxon>Viridiplantae</taxon>
        <taxon>Streptophyta</taxon>
        <taxon>Embryophyta</taxon>
        <taxon>Tracheophyta</taxon>
        <taxon>Spermatophyta</taxon>
        <taxon>Magnoliopsida</taxon>
        <taxon>eudicotyledons</taxon>
        <taxon>Gunneridae</taxon>
        <taxon>Pentapetalae</taxon>
        <taxon>asterids</taxon>
        <taxon>campanulids</taxon>
        <taxon>Aquifoliales</taxon>
        <taxon>Aquifoliaceae</taxon>
        <taxon>Ilex</taxon>
    </lineage>
</organism>
<evidence type="ECO:0000256" key="1">
    <source>
        <dbReference type="SAM" id="MobiDB-lite"/>
    </source>
</evidence>
<name>A0ABC8R4C9_9AQUA</name>
<dbReference type="Proteomes" id="UP001642360">
    <property type="component" value="Unassembled WGS sequence"/>
</dbReference>
<reference evidence="2 3" key="1">
    <citation type="submission" date="2024-02" db="EMBL/GenBank/DDBJ databases">
        <authorList>
            <person name="Vignale AGUSTIN F."/>
            <person name="Sosa J E."/>
            <person name="Modenutti C."/>
        </authorList>
    </citation>
    <scope>NUCLEOTIDE SEQUENCE [LARGE SCALE GENOMIC DNA]</scope>
</reference>
<evidence type="ECO:0000313" key="2">
    <source>
        <dbReference type="EMBL" id="CAK9139286.1"/>
    </source>
</evidence>
<feature type="compositionally biased region" description="Low complexity" evidence="1">
    <location>
        <begin position="172"/>
        <end position="188"/>
    </location>
</feature>
<dbReference type="EMBL" id="CAUOFW020000948">
    <property type="protein sequence ID" value="CAK9139286.1"/>
    <property type="molecule type" value="Genomic_DNA"/>
</dbReference>
<gene>
    <name evidence="2" type="ORF">ILEXP_LOCUS6673</name>
</gene>
<accession>A0ABC8R4C9</accession>
<dbReference type="AlphaFoldDB" id="A0ABC8R4C9"/>
<evidence type="ECO:0000313" key="3">
    <source>
        <dbReference type="Proteomes" id="UP001642360"/>
    </source>
</evidence>
<sequence>MLKDTMRLYADEISLGSYEINKFYHRSWHDWWLLENDVQVKSNCGTIQQEVGVETDSDGDMNDSDSSDYESFYDSEYDIIDDQLYETFVDKKVEFFGKDKGNGVDKGKGVDSERGTTKDVDNALYAEDYDGEELLSLNGSSLENEEGGHCGSYGKCITKWFKVRRKRNTSCPSARQPQATQPQTTSTQLAWRPPRKTSTPPVLMPPQAGAAQPILPKQTKSALAPTQHSKSAPIPTQHSNSSKKVRKTKNVVGTQ</sequence>